<dbReference type="OrthoDB" id="9786161at2"/>
<dbReference type="AlphaFoldDB" id="B3EMJ6"/>
<dbReference type="KEGG" id="cpb:Cphamn1_2025"/>
<sequence>MNDPVCTFISDEDTVLIEEAVRAAEKRTAGEIVVMVVASSDNYPLANILGGLVSGFLLSISISLATDMQSMWNFLGFFLPSFVLCNEIIRRNLFLKRLFVTASDMCEEVENAAFGAFYKKGVWNTREHTGILIFISLFEHRVWVLGDKGINAKVDPSVWQEITDGIVAGIREKSHVSALCDAIGRCGDILEGHFPPGRDNPDELDNSVIRGH</sequence>
<dbReference type="eggNOG" id="COG3762">
    <property type="taxonomic scope" value="Bacteria"/>
</dbReference>
<keyword evidence="1" id="KW-0472">Membrane</keyword>
<dbReference type="Pfam" id="PF04536">
    <property type="entry name" value="TPM_phosphatase"/>
    <property type="match status" value="1"/>
</dbReference>
<accession>B3EMJ6</accession>
<feature type="transmembrane region" description="Helical" evidence="1">
    <location>
        <begin position="45"/>
        <end position="65"/>
    </location>
</feature>
<evidence type="ECO:0000256" key="1">
    <source>
        <dbReference type="SAM" id="Phobius"/>
    </source>
</evidence>
<keyword evidence="1" id="KW-1133">Transmembrane helix</keyword>
<protein>
    <recommendedName>
        <fullName evidence="2">TPM domain-containing protein</fullName>
    </recommendedName>
</protein>
<keyword evidence="1" id="KW-0812">Transmembrane</keyword>
<reference evidence="3" key="1">
    <citation type="submission" date="2008-06" db="EMBL/GenBank/DDBJ databases">
        <title>Complete sequence of Chlorobium phaeobacteroides BS1.</title>
        <authorList>
            <consortium name="US DOE Joint Genome Institute"/>
            <person name="Lucas S."/>
            <person name="Copeland A."/>
            <person name="Lapidus A."/>
            <person name="Glavina del Rio T."/>
            <person name="Dalin E."/>
            <person name="Tice H."/>
            <person name="Bruce D."/>
            <person name="Goodwin L."/>
            <person name="Pitluck S."/>
            <person name="Schmutz J."/>
            <person name="Larimer F."/>
            <person name="Land M."/>
            <person name="Hauser L."/>
            <person name="Kyrpides N."/>
            <person name="Ovchinnikova G."/>
            <person name="Li T."/>
            <person name="Liu Z."/>
            <person name="Zhao F."/>
            <person name="Overmann J."/>
            <person name="Bryant D.A."/>
            <person name="Richardson P."/>
        </authorList>
    </citation>
    <scope>NUCLEOTIDE SEQUENCE [LARGE SCALE GENOMIC DNA]</scope>
    <source>
        <strain evidence="3">BS1</strain>
    </source>
</reference>
<dbReference type="EMBL" id="CP001101">
    <property type="protein sequence ID" value="ACE04935.1"/>
    <property type="molecule type" value="Genomic_DNA"/>
</dbReference>
<feature type="domain" description="TPM" evidence="2">
    <location>
        <begin position="100"/>
        <end position="185"/>
    </location>
</feature>
<dbReference type="InterPro" id="IPR007621">
    <property type="entry name" value="TPM_dom"/>
</dbReference>
<gene>
    <name evidence="3" type="ordered locus">Cphamn1_2025</name>
</gene>
<dbReference type="STRING" id="331678.Cphamn1_2025"/>
<dbReference type="Gene3D" id="3.10.310.50">
    <property type="match status" value="1"/>
</dbReference>
<name>B3EMJ6_CHLPB</name>
<dbReference type="PANTHER" id="PTHR30373:SF8">
    <property type="entry name" value="BLL7265 PROTEIN"/>
    <property type="match status" value="1"/>
</dbReference>
<organism evidence="3">
    <name type="scientific">Chlorobium phaeobacteroides (strain BS1)</name>
    <dbReference type="NCBI Taxonomy" id="331678"/>
    <lineage>
        <taxon>Bacteria</taxon>
        <taxon>Pseudomonadati</taxon>
        <taxon>Chlorobiota</taxon>
        <taxon>Chlorobiia</taxon>
        <taxon>Chlorobiales</taxon>
        <taxon>Chlorobiaceae</taxon>
        <taxon>Chlorobium/Pelodictyon group</taxon>
        <taxon>Chlorobium</taxon>
    </lineage>
</organism>
<evidence type="ECO:0000313" key="3">
    <source>
        <dbReference type="EMBL" id="ACE04935.1"/>
    </source>
</evidence>
<dbReference type="HOGENOM" id="CLU_086382_0_1_10"/>
<feature type="transmembrane region" description="Helical" evidence="1">
    <location>
        <begin position="71"/>
        <end position="89"/>
    </location>
</feature>
<proteinExistence type="predicted"/>
<evidence type="ECO:0000259" key="2">
    <source>
        <dbReference type="Pfam" id="PF04536"/>
    </source>
</evidence>
<dbReference type="PANTHER" id="PTHR30373">
    <property type="entry name" value="UPF0603 PROTEIN YGCG"/>
    <property type="match status" value="1"/>
</dbReference>